<proteinExistence type="predicted"/>
<feature type="transmembrane region" description="Helical" evidence="1">
    <location>
        <begin position="168"/>
        <end position="187"/>
    </location>
</feature>
<gene>
    <name evidence="3" type="ORF">LMG27198_02090</name>
</gene>
<comment type="caution">
    <text evidence="3">The sequence shown here is derived from an EMBL/GenBank/DDBJ whole genome shotgun (WGS) entry which is preliminary data.</text>
</comment>
<evidence type="ECO:0000313" key="4">
    <source>
        <dbReference type="Proteomes" id="UP001144323"/>
    </source>
</evidence>
<dbReference type="RefSeq" id="WP_281799774.1">
    <property type="nucleotide sequence ID" value="NZ_BSEC01000001.1"/>
</dbReference>
<dbReference type="InterPro" id="IPR012429">
    <property type="entry name" value="HGSNAT_cat"/>
</dbReference>
<keyword evidence="1" id="KW-0472">Membrane</keyword>
<feature type="transmembrane region" description="Helical" evidence="1">
    <location>
        <begin position="104"/>
        <end position="122"/>
    </location>
</feature>
<dbReference type="AlphaFoldDB" id="A0A9W6GQI9"/>
<feature type="domain" description="Heparan-alpha-glucosaminide N-acetyltransferase catalytic" evidence="2">
    <location>
        <begin position="4"/>
        <end position="226"/>
    </location>
</feature>
<feature type="transmembrane region" description="Helical" evidence="1">
    <location>
        <begin position="80"/>
        <end position="98"/>
    </location>
</feature>
<dbReference type="EMBL" id="BSEC01000001">
    <property type="protein sequence ID" value="GLI91217.1"/>
    <property type="molecule type" value="Genomic_DNA"/>
</dbReference>
<dbReference type="Proteomes" id="UP001144323">
    <property type="component" value="Unassembled WGS sequence"/>
</dbReference>
<organism evidence="3 4">
    <name type="scientific">Methylocystis echinoides</name>
    <dbReference type="NCBI Taxonomy" id="29468"/>
    <lineage>
        <taxon>Bacteria</taxon>
        <taxon>Pseudomonadati</taxon>
        <taxon>Pseudomonadota</taxon>
        <taxon>Alphaproteobacteria</taxon>
        <taxon>Hyphomicrobiales</taxon>
        <taxon>Methylocystaceae</taxon>
        <taxon>Methylocystis</taxon>
    </lineage>
</organism>
<evidence type="ECO:0000259" key="2">
    <source>
        <dbReference type="Pfam" id="PF07786"/>
    </source>
</evidence>
<evidence type="ECO:0000256" key="1">
    <source>
        <dbReference type="SAM" id="Phobius"/>
    </source>
</evidence>
<sequence>MTRRWRALDAARGLAVAAMVAFHLMWDLAHFGYADHDLPWSASMKAFGHSIAFAFLFIAGVSLVLAHPARVHWRAFWRRFALIAGAAALVSLGTWLVFPSAFVFFGILHCIAAASLLSLLFLRAPWPVTLAAGAFFFAAPHLLAAPAFNASWLEWLGLGTIEPMTQDWRPFFPWAGAMLVGVAAGRLRAGRAPIDAGDAPQGHAPGEKALAFLGRHSLPIYLIHQPLLFGLFTALLMVAPPAPDAATFRASCEKSCVEEGTTRDVCRRYCVCAAAEAGRGATAGDDAQRMKRLQEIAAACLAR</sequence>
<feature type="transmembrane region" description="Helical" evidence="1">
    <location>
        <begin position="46"/>
        <end position="68"/>
    </location>
</feature>
<evidence type="ECO:0000313" key="3">
    <source>
        <dbReference type="EMBL" id="GLI91217.1"/>
    </source>
</evidence>
<keyword evidence="1" id="KW-0812">Transmembrane</keyword>
<keyword evidence="4" id="KW-1185">Reference proteome</keyword>
<accession>A0A9W6GQI9</accession>
<feature type="transmembrane region" description="Helical" evidence="1">
    <location>
        <begin position="7"/>
        <end position="26"/>
    </location>
</feature>
<name>A0A9W6GQI9_9HYPH</name>
<feature type="transmembrane region" description="Helical" evidence="1">
    <location>
        <begin position="129"/>
        <end position="148"/>
    </location>
</feature>
<protein>
    <submittedName>
        <fullName evidence="3">Membrane protein</fullName>
    </submittedName>
</protein>
<reference evidence="3" key="1">
    <citation type="journal article" date="2023" name="Int. J. Syst. Evol. Microbiol.">
        <title>Methylocystis iwaonis sp. nov., a type II methane-oxidizing bacterium from surface soil of a rice paddy field in Japan, and emended description of the genus Methylocystis (ex Whittenbury et al. 1970) Bowman et al. 1993.</title>
        <authorList>
            <person name="Kaise H."/>
            <person name="Sawadogo J.B."/>
            <person name="Alam M.S."/>
            <person name="Ueno C."/>
            <person name="Dianou D."/>
            <person name="Shinjo R."/>
            <person name="Asakawa S."/>
        </authorList>
    </citation>
    <scope>NUCLEOTIDE SEQUENCE</scope>
    <source>
        <strain evidence="3">LMG27198</strain>
    </source>
</reference>
<feature type="transmembrane region" description="Helical" evidence="1">
    <location>
        <begin position="218"/>
        <end position="239"/>
    </location>
</feature>
<keyword evidence="1" id="KW-1133">Transmembrane helix</keyword>
<dbReference type="Pfam" id="PF07786">
    <property type="entry name" value="HGSNAT_cat"/>
    <property type="match status" value="1"/>
</dbReference>